<accession>A0A4S4MZ65</accession>
<protein>
    <submittedName>
        <fullName evidence="2">Uncharacterized protein</fullName>
    </submittedName>
</protein>
<feature type="compositionally biased region" description="Polar residues" evidence="1">
    <location>
        <begin position="120"/>
        <end position="158"/>
    </location>
</feature>
<dbReference type="AlphaFoldDB" id="A0A4S4MZ65"/>
<feature type="compositionally biased region" description="Low complexity" evidence="1">
    <location>
        <begin position="57"/>
        <end position="66"/>
    </location>
</feature>
<reference evidence="2 3" key="1">
    <citation type="submission" date="2019-02" db="EMBL/GenBank/DDBJ databases">
        <title>Genome sequencing of the rare red list fungi Antrodiella citrinella (Flaviporus citrinellus).</title>
        <authorList>
            <person name="Buettner E."/>
            <person name="Kellner H."/>
        </authorList>
    </citation>
    <scope>NUCLEOTIDE SEQUENCE [LARGE SCALE GENOMIC DNA]</scope>
    <source>
        <strain evidence="2 3">DSM 108506</strain>
    </source>
</reference>
<dbReference type="EMBL" id="SGPM01000052">
    <property type="protein sequence ID" value="THH31275.1"/>
    <property type="molecule type" value="Genomic_DNA"/>
</dbReference>
<name>A0A4S4MZ65_9APHY</name>
<feature type="region of interest" description="Disordered" evidence="1">
    <location>
        <begin position="1"/>
        <end position="66"/>
    </location>
</feature>
<proteinExistence type="predicted"/>
<feature type="region of interest" description="Disordered" evidence="1">
    <location>
        <begin position="252"/>
        <end position="340"/>
    </location>
</feature>
<organism evidence="2 3">
    <name type="scientific">Antrodiella citrinella</name>
    <dbReference type="NCBI Taxonomy" id="2447956"/>
    <lineage>
        <taxon>Eukaryota</taxon>
        <taxon>Fungi</taxon>
        <taxon>Dikarya</taxon>
        <taxon>Basidiomycota</taxon>
        <taxon>Agaricomycotina</taxon>
        <taxon>Agaricomycetes</taxon>
        <taxon>Polyporales</taxon>
        <taxon>Steccherinaceae</taxon>
        <taxon>Antrodiella</taxon>
    </lineage>
</organism>
<feature type="compositionally biased region" description="Polar residues" evidence="1">
    <location>
        <begin position="331"/>
        <end position="340"/>
    </location>
</feature>
<comment type="caution">
    <text evidence="2">The sequence shown here is derived from an EMBL/GenBank/DDBJ whole genome shotgun (WGS) entry which is preliminary data.</text>
</comment>
<sequence length="340" mass="36413">MGSPTSERGHGVKSASSSQPSRYIPIAPASPPHSASEDGQRARSRWPWLQPTPPPSLTSGTSSTTSGAANALRSLAMMTPRHPELAARLPDLSSARSGSMAPLTTQMHGYSDLHHDTTGPPISSQREPTDWYTRQRSSTIATSNPTDYRMSTSPSPTHTHAVPYRPSWLPGNYTDLHEYSSYDDLTPTHDHVHHSYTHMIPPPPLVQQPNHTDPGDAPFLITPEFEALANARFDAAVRSGAMQASMTAATLGPAAGDPSMSGHQHGADSNAPDNFIPAPMPGYHEPPHTMHGGPPPSMTPQARAASGPNEPVYQAHGDHVPHGGNLHGPDPTQNRWFGLM</sequence>
<feature type="region of interest" description="Disordered" evidence="1">
    <location>
        <begin position="91"/>
        <end position="163"/>
    </location>
</feature>
<evidence type="ECO:0000313" key="3">
    <source>
        <dbReference type="Proteomes" id="UP000308730"/>
    </source>
</evidence>
<dbReference type="OrthoDB" id="2804605at2759"/>
<evidence type="ECO:0000313" key="2">
    <source>
        <dbReference type="EMBL" id="THH31275.1"/>
    </source>
</evidence>
<dbReference type="Proteomes" id="UP000308730">
    <property type="component" value="Unassembled WGS sequence"/>
</dbReference>
<gene>
    <name evidence="2" type="ORF">EUX98_g2910</name>
</gene>
<evidence type="ECO:0000256" key="1">
    <source>
        <dbReference type="SAM" id="MobiDB-lite"/>
    </source>
</evidence>
<feature type="compositionally biased region" description="Polar residues" evidence="1">
    <location>
        <begin position="94"/>
        <end position="108"/>
    </location>
</feature>
<keyword evidence="3" id="KW-1185">Reference proteome</keyword>